<dbReference type="SUPFAM" id="SSF52540">
    <property type="entry name" value="P-loop containing nucleoside triphosphate hydrolases"/>
    <property type="match status" value="1"/>
</dbReference>
<dbReference type="Proteomes" id="UP000030643">
    <property type="component" value="Unassembled WGS sequence"/>
</dbReference>
<feature type="domain" description="AAA+ ATPase" evidence="1">
    <location>
        <begin position="18"/>
        <end position="338"/>
    </location>
</feature>
<evidence type="ECO:0000313" key="3">
    <source>
        <dbReference type="Proteomes" id="UP000030643"/>
    </source>
</evidence>
<accession>A0A069CRW2</accession>
<dbReference type="GO" id="GO:0005524">
    <property type="term" value="F:ATP binding"/>
    <property type="evidence" value="ECO:0007669"/>
    <property type="project" value="InterPro"/>
</dbReference>
<dbReference type="eggNOG" id="COG1401">
    <property type="taxonomic scope" value="Bacteria"/>
</dbReference>
<dbReference type="GO" id="GO:0016887">
    <property type="term" value="F:ATP hydrolysis activity"/>
    <property type="evidence" value="ECO:0007669"/>
    <property type="project" value="InterPro"/>
</dbReference>
<organism evidence="2 3">
    <name type="scientific">Weissella oryzae (strain DSM 25784 / JCM 18191 / LMG 30913 / SG25)</name>
    <dbReference type="NCBI Taxonomy" id="1329250"/>
    <lineage>
        <taxon>Bacteria</taxon>
        <taxon>Bacillati</taxon>
        <taxon>Bacillota</taxon>
        <taxon>Bacilli</taxon>
        <taxon>Lactobacillales</taxon>
        <taxon>Lactobacillaceae</taxon>
        <taxon>Weissella</taxon>
    </lineage>
</organism>
<dbReference type="RefSeq" id="WP_052348491.1">
    <property type="nucleotide sequence ID" value="NZ_DF820484.1"/>
</dbReference>
<dbReference type="Pfam" id="PF07728">
    <property type="entry name" value="AAA_5"/>
    <property type="match status" value="1"/>
</dbReference>
<sequence>MKNQVNEYIDTYKNALINSKNVIFHGAPGTGKTYLAKQVATSIISNGEFDDYTRLDKETQQQIEFVQFHPSYDYTDFVEGLRPKQDADGSMGFELRMGNFTNFVAKAQKNFDDAQKSKLELEKEVSVEDMIMQFFATLESDEIKLTIMTGREFYITKRDEQRIYVSIPGNTITDKLILSLNDLRAMLQAKQTFERVKDVTEFFGKLNATQGYSYILAIYKAIKEQTIQPDTSGIKRVALKPYVFIIDEINRGEVAKIFGELFFAIDPGYRGRAGAVATQYANLHEDPEKKFSIPANLYIIGTMNDIDRSVGVFDFAMHRRFRFIEIASDTRLAMLADLDEGKREQAIKKLTALNQVINGVAELGRNYQIGPAYFLNLKQLTFDQLWTGYLQPVLAEYVRGMYNEQAIMEQFANAYGYPELEQSDADENSEG</sequence>
<dbReference type="OrthoDB" id="9781481at2"/>
<dbReference type="EMBL" id="DF820484">
    <property type="protein sequence ID" value="GAK29923.1"/>
    <property type="molecule type" value="Genomic_DNA"/>
</dbReference>
<gene>
    <name evidence="2" type="ORF">WOSG25_010100</name>
</gene>
<dbReference type="STRING" id="1329250.WOSG25_010100"/>
<keyword evidence="3" id="KW-1185">Reference proteome</keyword>
<dbReference type="PANTHER" id="PTHR37291">
    <property type="entry name" value="5-METHYLCYTOSINE-SPECIFIC RESTRICTION ENZYME B"/>
    <property type="match status" value="1"/>
</dbReference>
<evidence type="ECO:0000259" key="1">
    <source>
        <dbReference type="SMART" id="SM00382"/>
    </source>
</evidence>
<dbReference type="InterPro" id="IPR027417">
    <property type="entry name" value="P-loop_NTPase"/>
</dbReference>
<dbReference type="PANTHER" id="PTHR37291:SF1">
    <property type="entry name" value="TYPE IV METHYL-DIRECTED RESTRICTION ENZYME ECOKMCRB SUBUNIT"/>
    <property type="match status" value="1"/>
</dbReference>
<evidence type="ECO:0000313" key="2">
    <source>
        <dbReference type="EMBL" id="GAK29923.1"/>
    </source>
</evidence>
<dbReference type="Gene3D" id="3.40.50.300">
    <property type="entry name" value="P-loop containing nucleotide triphosphate hydrolases"/>
    <property type="match status" value="2"/>
</dbReference>
<dbReference type="SMART" id="SM00382">
    <property type="entry name" value="AAA"/>
    <property type="match status" value="1"/>
</dbReference>
<protein>
    <recommendedName>
        <fullName evidence="1">AAA+ ATPase domain-containing protein</fullName>
    </recommendedName>
</protein>
<proteinExistence type="predicted"/>
<dbReference type="AlphaFoldDB" id="A0A069CRW2"/>
<dbReference type="InterPro" id="IPR003593">
    <property type="entry name" value="AAA+_ATPase"/>
</dbReference>
<reference evidence="3" key="1">
    <citation type="journal article" date="2014" name="Genome Announc.">
        <title>Draft genome sequence of Weissella oryzae SG25T, isolated from fermented rice grains.</title>
        <authorList>
            <person name="Tanizawa Y."/>
            <person name="Fujisawa T."/>
            <person name="Mochizuki T."/>
            <person name="Kaminuma E."/>
            <person name="Suzuki Y."/>
            <person name="Nakamura Y."/>
            <person name="Tohno M."/>
        </authorList>
    </citation>
    <scope>NUCLEOTIDE SEQUENCE [LARGE SCALE GENOMIC DNA]</scope>
    <source>
        <strain evidence="3">DSM 25784 / JCM 18191 / LMG 30913 / SG25</strain>
    </source>
</reference>
<dbReference type="InterPro" id="IPR052934">
    <property type="entry name" value="Methyl-DNA_Rec/Restrict_Enz"/>
</dbReference>
<dbReference type="InterPro" id="IPR011704">
    <property type="entry name" value="ATPase_dyneun-rel_AAA"/>
</dbReference>
<dbReference type="eggNOG" id="COG0507">
    <property type="taxonomic scope" value="Bacteria"/>
</dbReference>
<name>A0A069CRW2_WEIOS</name>